<keyword evidence="2" id="KW-1185">Reference proteome</keyword>
<dbReference type="Proteomes" id="UP000070442">
    <property type="component" value="Unassembled WGS sequence"/>
</dbReference>
<dbReference type="RefSeq" id="WP_068368665.1">
    <property type="nucleotide sequence ID" value="NZ_KQ960181.1"/>
</dbReference>
<dbReference type="OrthoDB" id="1696236at2"/>
<sequence>MDRLGIAFQDITGAYVACAIHKMRPALNMTLLFDPKGSVEDFLEKTENRMDRMKIKHYFTVHPTKTEGRRDYFRVVNGEGYEGLMLDTGAQGMDTSLLNFAISDGLFQRSFVLDILDNYMERIPEHTEKVVLALPGYSYRADDFRRAFGEKHISVVDPLSLWVERDIKDEGDGDLRFYWTARDFEFERCVEEIFQEPVRFRTYYNHPWLRGEVKKKERYLRRR</sequence>
<name>A0A134AD17_9FIRM</name>
<protein>
    <submittedName>
        <fullName evidence="1">Uncharacterized protein</fullName>
    </submittedName>
</protein>
<gene>
    <name evidence="1" type="ORF">HMPREF1863_01339</name>
</gene>
<accession>A0A134AD17</accession>
<dbReference type="EMBL" id="LSDG01000040">
    <property type="protein sequence ID" value="KXB65611.1"/>
    <property type="molecule type" value="Genomic_DNA"/>
</dbReference>
<comment type="caution">
    <text evidence="1">The sequence shown here is derived from an EMBL/GenBank/DDBJ whole genome shotgun (WGS) entry which is preliminary data.</text>
</comment>
<dbReference type="STRING" id="755172.HMPREF1863_01339"/>
<proteinExistence type="predicted"/>
<evidence type="ECO:0000313" key="1">
    <source>
        <dbReference type="EMBL" id="KXB65611.1"/>
    </source>
</evidence>
<reference evidence="2" key="1">
    <citation type="submission" date="2016-01" db="EMBL/GenBank/DDBJ databases">
        <authorList>
            <person name="Mitreva M."/>
            <person name="Pepin K.H."/>
            <person name="Mihindukulasuriya K.A."/>
            <person name="Fulton R."/>
            <person name="Fronick C."/>
            <person name="O'Laughlin M."/>
            <person name="Miner T."/>
            <person name="Herter B."/>
            <person name="Rosa B.A."/>
            <person name="Cordes M."/>
            <person name="Tomlinson C."/>
            <person name="Wollam A."/>
            <person name="Palsikar V.B."/>
            <person name="Mardis E.R."/>
            <person name="Wilson R.K."/>
        </authorList>
    </citation>
    <scope>NUCLEOTIDE SEQUENCE [LARGE SCALE GENOMIC DNA]</scope>
    <source>
        <strain evidence="2">DNF00729</strain>
    </source>
</reference>
<evidence type="ECO:0000313" key="2">
    <source>
        <dbReference type="Proteomes" id="UP000070442"/>
    </source>
</evidence>
<organism evidence="1 2">
    <name type="scientific">Aedoeadaptatus coxii</name>
    <dbReference type="NCBI Taxonomy" id="755172"/>
    <lineage>
        <taxon>Bacteria</taxon>
        <taxon>Bacillati</taxon>
        <taxon>Bacillota</taxon>
        <taxon>Tissierellia</taxon>
        <taxon>Tissierellales</taxon>
        <taxon>Peptoniphilaceae</taxon>
        <taxon>Aedoeadaptatus</taxon>
    </lineage>
</organism>
<dbReference type="PATRIC" id="fig|755172.3.peg.1299"/>
<dbReference type="AlphaFoldDB" id="A0A134AD17"/>